<organism evidence="1 2">
    <name type="scientific">Camellia lanceoleosa</name>
    <dbReference type="NCBI Taxonomy" id="1840588"/>
    <lineage>
        <taxon>Eukaryota</taxon>
        <taxon>Viridiplantae</taxon>
        <taxon>Streptophyta</taxon>
        <taxon>Embryophyta</taxon>
        <taxon>Tracheophyta</taxon>
        <taxon>Spermatophyta</taxon>
        <taxon>Magnoliopsida</taxon>
        <taxon>eudicotyledons</taxon>
        <taxon>Gunneridae</taxon>
        <taxon>Pentapetalae</taxon>
        <taxon>asterids</taxon>
        <taxon>Ericales</taxon>
        <taxon>Theaceae</taxon>
        <taxon>Camellia</taxon>
    </lineage>
</organism>
<sequence>MFSHSLLDSKVMLMLIHVDMDYRLHVDNIFMLKPEEGSISHRVQRVAKYHFLKRQSNLLLNANDLDAMWVCFKENCVIDDATGASKMNYEDFCHITYLCTEQIGPKCRRFFSSSNFMKFEKDESGRIAILPFYLYVMHTVLMNLTNDNPCLCHKKLLPVEDWGNIVFIDCWPLSIIQFIFASLQRYKK</sequence>
<dbReference type="EMBL" id="CM045771">
    <property type="protein sequence ID" value="KAI7989170.1"/>
    <property type="molecule type" value="Genomic_DNA"/>
</dbReference>
<proteinExistence type="predicted"/>
<evidence type="ECO:0000313" key="2">
    <source>
        <dbReference type="Proteomes" id="UP001060215"/>
    </source>
</evidence>
<evidence type="ECO:0000313" key="1">
    <source>
        <dbReference type="EMBL" id="KAI7989170.1"/>
    </source>
</evidence>
<gene>
    <name evidence="1" type="ORF">LOK49_LG13G01088</name>
</gene>
<reference evidence="1 2" key="1">
    <citation type="journal article" date="2022" name="Plant J.">
        <title>Chromosome-level genome of Camellia lanceoleosa provides a valuable resource for understanding genome evolution and self-incompatibility.</title>
        <authorList>
            <person name="Gong W."/>
            <person name="Xiao S."/>
            <person name="Wang L."/>
            <person name="Liao Z."/>
            <person name="Chang Y."/>
            <person name="Mo W."/>
            <person name="Hu G."/>
            <person name="Li W."/>
            <person name="Zhao G."/>
            <person name="Zhu H."/>
            <person name="Hu X."/>
            <person name="Ji K."/>
            <person name="Xiang X."/>
            <person name="Song Q."/>
            <person name="Yuan D."/>
            <person name="Jin S."/>
            <person name="Zhang L."/>
        </authorList>
    </citation>
    <scope>NUCLEOTIDE SEQUENCE [LARGE SCALE GENOMIC DNA]</scope>
    <source>
        <strain evidence="1">SQ_2022a</strain>
    </source>
</reference>
<name>A0ACC0FMC2_9ERIC</name>
<keyword evidence="2" id="KW-1185">Reference proteome</keyword>
<protein>
    <submittedName>
        <fullName evidence="1">Serine/threonine-protein phosphatase 2A regulatory subunit B'' subunit TON2</fullName>
    </submittedName>
</protein>
<comment type="caution">
    <text evidence="1">The sequence shown here is derived from an EMBL/GenBank/DDBJ whole genome shotgun (WGS) entry which is preliminary data.</text>
</comment>
<accession>A0ACC0FMC2</accession>
<dbReference type="Proteomes" id="UP001060215">
    <property type="component" value="Chromosome 14"/>
</dbReference>